<comment type="caution">
    <text evidence="3">The sequence shown here is derived from an EMBL/GenBank/DDBJ whole genome shotgun (WGS) entry which is preliminary data.</text>
</comment>
<dbReference type="InterPro" id="IPR029779">
    <property type="entry name" value="Rmp24-like"/>
</dbReference>
<feature type="compositionally biased region" description="Low complexity" evidence="2">
    <location>
        <begin position="188"/>
        <end position="206"/>
    </location>
</feature>
<gene>
    <name evidence="3" type="ORF">KOW79_019439</name>
</gene>
<evidence type="ECO:0000313" key="3">
    <source>
        <dbReference type="EMBL" id="KAG7317141.1"/>
    </source>
</evidence>
<feature type="region of interest" description="Disordered" evidence="2">
    <location>
        <begin position="145"/>
        <end position="206"/>
    </location>
</feature>
<keyword evidence="4" id="KW-1185">Reference proteome</keyword>
<dbReference type="Proteomes" id="UP000824219">
    <property type="component" value="Linkage Group LG24"/>
</dbReference>
<dbReference type="PANTHER" id="PTHR31402:SF2">
    <property type="entry name" value="UPF0711 PROTEIN C18ORF21"/>
    <property type="match status" value="1"/>
</dbReference>
<dbReference type="PANTHER" id="PTHR31402">
    <property type="entry name" value="UPF0711 PROTEIN C18ORF21"/>
    <property type="match status" value="1"/>
</dbReference>
<dbReference type="EMBL" id="JAHKSW010000024">
    <property type="protein sequence ID" value="KAG7317141.1"/>
    <property type="molecule type" value="Genomic_DNA"/>
</dbReference>
<sequence>MADRVLSKTQVFLANASLFYKDTCPEQARFLMRKQQMKGPVLPNTVLCPFCFQWRRPGEYHVRLKPKCTPSVRIKKLLRREQTRKRLSSQEIKLLQRFRRASTILTTCITLQLHHLSLSANMANFVSMATCHICNKTSRQIGKNREFLGTLPKNTPVSMSKCRTPKSANKTTPKPNLHDKTPNRTPVSRSSESTSSSMSGSGKKSAFSRLKKLLMVEGSQKSKKGGLKDFLTSL</sequence>
<evidence type="ECO:0000256" key="2">
    <source>
        <dbReference type="SAM" id="MobiDB-lite"/>
    </source>
</evidence>
<dbReference type="OrthoDB" id="10049098at2759"/>
<accession>A0A9D3N5R6</accession>
<name>A0A9D3N5R6_9TELE</name>
<organism evidence="3 4">
    <name type="scientific">Hemibagrus wyckioides</name>
    <dbReference type="NCBI Taxonomy" id="337641"/>
    <lineage>
        <taxon>Eukaryota</taxon>
        <taxon>Metazoa</taxon>
        <taxon>Chordata</taxon>
        <taxon>Craniata</taxon>
        <taxon>Vertebrata</taxon>
        <taxon>Euteleostomi</taxon>
        <taxon>Actinopterygii</taxon>
        <taxon>Neopterygii</taxon>
        <taxon>Teleostei</taxon>
        <taxon>Ostariophysi</taxon>
        <taxon>Siluriformes</taxon>
        <taxon>Bagridae</taxon>
        <taxon>Hemibagrus</taxon>
    </lineage>
</organism>
<feature type="region of interest" description="Disordered" evidence="2">
    <location>
        <begin position="215"/>
        <end position="234"/>
    </location>
</feature>
<reference evidence="3 4" key="1">
    <citation type="submission" date="2021-06" db="EMBL/GenBank/DDBJ databases">
        <title>Chromosome-level genome assembly of the red-tail catfish (Hemibagrus wyckioides).</title>
        <authorList>
            <person name="Shao F."/>
        </authorList>
    </citation>
    <scope>NUCLEOTIDE SEQUENCE [LARGE SCALE GENOMIC DNA]</scope>
    <source>
        <strain evidence="3">EC202008001</strain>
        <tissue evidence="3">Blood</tissue>
    </source>
</reference>
<proteinExistence type="inferred from homology"/>
<protein>
    <submittedName>
        <fullName evidence="3">Uncharacterized protein</fullName>
    </submittedName>
</protein>
<dbReference type="Pfam" id="PF15719">
    <property type="entry name" value="Rmp24-like"/>
    <property type="match status" value="2"/>
</dbReference>
<evidence type="ECO:0000313" key="4">
    <source>
        <dbReference type="Proteomes" id="UP000824219"/>
    </source>
</evidence>
<comment type="similarity">
    <text evidence="1">Belongs to the UPF0711 family.</text>
</comment>
<evidence type="ECO:0000256" key="1">
    <source>
        <dbReference type="ARBA" id="ARBA00006160"/>
    </source>
</evidence>
<dbReference type="AlphaFoldDB" id="A0A9D3N5R6"/>